<dbReference type="EMBL" id="LT629971">
    <property type="protein sequence ID" value="SEH87906.1"/>
    <property type="molecule type" value="Genomic_DNA"/>
</dbReference>
<proteinExistence type="predicted"/>
<dbReference type="InterPro" id="IPR042184">
    <property type="entry name" value="YqeY/Aim41_N"/>
</dbReference>
<sequence length="122" mass="12501">MTTAQTWRTTLRAALLTARKDRDPVRVAALRSALAAIDNAETPDDARTDAPASATIAGGVAGLGAAEVDRRELSDAQIRALLTAEIDERRSAAAQVAAGGHPDRAATLDAEAAVLAGLMGDV</sequence>
<protein>
    <recommendedName>
        <fullName evidence="3">GatB/YqeY</fullName>
    </recommendedName>
</protein>
<dbReference type="OrthoDB" id="4627951at2"/>
<dbReference type="STRING" id="370526.SAMN04489835_5204"/>
<dbReference type="Gene3D" id="1.10.1510.10">
    <property type="entry name" value="Uncharacterised protein YqeY/AIM41 PF09424, N-terminal domain"/>
    <property type="match status" value="1"/>
</dbReference>
<reference evidence="2" key="1">
    <citation type="submission" date="2016-10" db="EMBL/GenBank/DDBJ databases">
        <authorList>
            <person name="Varghese N."/>
            <person name="Submissions S."/>
        </authorList>
    </citation>
    <scope>NUCLEOTIDE SEQUENCE [LARGE SCALE GENOMIC DNA]</scope>
    <source>
        <strain evidence="2">DSM 45405</strain>
    </source>
</reference>
<evidence type="ECO:0008006" key="3">
    <source>
        <dbReference type="Google" id="ProtNLM"/>
    </source>
</evidence>
<dbReference type="RefSeq" id="WP_083409645.1">
    <property type="nucleotide sequence ID" value="NZ_LT629971.1"/>
</dbReference>
<keyword evidence="2" id="KW-1185">Reference proteome</keyword>
<organism evidence="1 2">
    <name type="scientific">Mycolicibacterium rutilum</name>
    <name type="common">Mycobacterium rutilum</name>
    <dbReference type="NCBI Taxonomy" id="370526"/>
    <lineage>
        <taxon>Bacteria</taxon>
        <taxon>Bacillati</taxon>
        <taxon>Actinomycetota</taxon>
        <taxon>Actinomycetes</taxon>
        <taxon>Mycobacteriales</taxon>
        <taxon>Mycobacteriaceae</taxon>
        <taxon>Mycolicibacterium</taxon>
    </lineage>
</organism>
<dbReference type="InterPro" id="IPR019004">
    <property type="entry name" value="YqeY/Aim41"/>
</dbReference>
<dbReference type="Proteomes" id="UP000182915">
    <property type="component" value="Chromosome I"/>
</dbReference>
<evidence type="ECO:0000313" key="2">
    <source>
        <dbReference type="Proteomes" id="UP000182915"/>
    </source>
</evidence>
<evidence type="ECO:0000313" key="1">
    <source>
        <dbReference type="EMBL" id="SEH87906.1"/>
    </source>
</evidence>
<dbReference type="AlphaFoldDB" id="A0A1H6LNM9"/>
<accession>A0A1H6LNM9</accession>
<gene>
    <name evidence="1" type="ORF">SAMN04489835_5204</name>
</gene>
<dbReference type="PANTHER" id="PTHR28055:SF1">
    <property type="entry name" value="ALTERED INHERITANCE OF MITOCHONDRIA PROTEIN 41, MITOCHONDRIAL"/>
    <property type="match status" value="1"/>
</dbReference>
<dbReference type="PANTHER" id="PTHR28055">
    <property type="entry name" value="ALTERED INHERITANCE OF MITOCHONDRIA PROTEIN 41, MITOCHONDRIAL"/>
    <property type="match status" value="1"/>
</dbReference>
<name>A0A1H6LNM9_MYCRU</name>